<name>A0A0P0V095_ORYSJ</name>
<accession>A0A0P0V095</accession>
<dbReference type="PANTHER" id="PTHR33085:SF126">
    <property type="entry name" value="EXPRESSED PROTEIN"/>
    <property type="match status" value="1"/>
</dbReference>
<reference evidence="1 2" key="2">
    <citation type="journal article" date="2013" name="Plant Cell Physiol.">
        <title>Rice Annotation Project Database (RAP-DB): an integrative and interactive database for rice genomics.</title>
        <authorList>
            <person name="Sakai H."/>
            <person name="Lee S.S."/>
            <person name="Tanaka T."/>
            <person name="Numa H."/>
            <person name="Kim J."/>
            <person name="Kawahara Y."/>
            <person name="Wakimoto H."/>
            <person name="Yang C.C."/>
            <person name="Iwamoto M."/>
            <person name="Abe T."/>
            <person name="Yamada Y."/>
            <person name="Muto A."/>
            <person name="Inokuchi H."/>
            <person name="Ikemura T."/>
            <person name="Matsumoto T."/>
            <person name="Sasaki T."/>
            <person name="Itoh T."/>
        </authorList>
    </citation>
    <scope>NUCLEOTIDE SEQUENCE [LARGE SCALE GENOMIC DNA]</scope>
    <source>
        <strain evidence="2">cv. Nipponbare</strain>
    </source>
</reference>
<dbReference type="FunCoup" id="A0A0P0V095">
    <property type="interactions" value="174"/>
</dbReference>
<evidence type="ECO:0000313" key="1">
    <source>
        <dbReference type="EMBL" id="BAS71090.1"/>
    </source>
</evidence>
<dbReference type="PANTHER" id="PTHR33085">
    <property type="entry name" value="OS12G0113100 PROTEIN-RELATED"/>
    <property type="match status" value="1"/>
</dbReference>
<dbReference type="AlphaFoldDB" id="A0A0P0V095"/>
<keyword evidence="2" id="KW-1185">Reference proteome</keyword>
<feature type="non-terminal residue" evidence="1">
    <location>
        <position position="1"/>
    </location>
</feature>
<dbReference type="InterPro" id="IPR012871">
    <property type="entry name" value="DUF1668_ORYSA"/>
</dbReference>
<dbReference type="Pfam" id="PF07893">
    <property type="entry name" value="DUF1668"/>
    <property type="match status" value="1"/>
</dbReference>
<dbReference type="Proteomes" id="UP000059680">
    <property type="component" value="Chromosome 1"/>
</dbReference>
<reference evidence="1 2" key="3">
    <citation type="journal article" date="2013" name="Rice">
        <title>Improvement of the Oryza sativa Nipponbare reference genome using next generation sequence and optical map data.</title>
        <authorList>
            <person name="Kawahara Y."/>
            <person name="de la Bastide M."/>
            <person name="Hamilton J.P."/>
            <person name="Kanamori H."/>
            <person name="McCombie W.R."/>
            <person name="Ouyang S."/>
            <person name="Schwartz D.C."/>
            <person name="Tanaka T."/>
            <person name="Wu J."/>
            <person name="Zhou S."/>
            <person name="Childs K.L."/>
            <person name="Davidson R.M."/>
            <person name="Lin H."/>
            <person name="Quesada-Ocampo L."/>
            <person name="Vaillancourt B."/>
            <person name="Sakai H."/>
            <person name="Lee S.S."/>
            <person name="Kim J."/>
            <person name="Numa H."/>
            <person name="Itoh T."/>
            <person name="Buell C.R."/>
            <person name="Matsumoto T."/>
        </authorList>
    </citation>
    <scope>NUCLEOTIDE SEQUENCE [LARGE SCALE GENOMIC DNA]</scope>
    <source>
        <strain evidence="2">cv. Nipponbare</strain>
    </source>
</reference>
<sequence>FTVPPLLFFPSKIERGERGGGILRRSERRRRRAAGPAAPVASYLLRPSPPIPPLAGPLIFFRAGGGNLLQRPSALLSLVCCCSAHPPSSSLAKELYLVTMNRRFLHVLVKDFTNHPCPYALHSINASGLFYPAAVRPNGSGEGTKLEEDYLPDRTVSFHHPSGSGGSMQFMSLGQSNNAIIGVDNECRTILYNTEWHSIRTMPSMHGCKWSPPVSLAVNNSLYVMELYPRQDGHVSFEVLAYGSQHAYGSQPVYGRMPSKPSRAYREDWYWRSLPPPPYVHYQGYEKDEAPPGYDISVEHPCKITATAVVGGGSGSSIWISTAGVGTFAFDTANDTWTKRGDWALPFRGNAEYVAEHGLWFGLSSQGDDLFCASDIAAASVSPPVVLDAWGLDHLGVTTSRKCYHSKSYLVYLGNGRFCVGRLFHVEEGDTETERFVVFDGRGGGGAK</sequence>
<protein>
    <submittedName>
        <fullName evidence="1">Os01g0223300 protein</fullName>
    </submittedName>
</protein>
<reference evidence="2" key="1">
    <citation type="journal article" date="2005" name="Nature">
        <title>The map-based sequence of the rice genome.</title>
        <authorList>
            <consortium name="International rice genome sequencing project (IRGSP)"/>
            <person name="Matsumoto T."/>
            <person name="Wu J."/>
            <person name="Kanamori H."/>
            <person name="Katayose Y."/>
            <person name="Fujisawa M."/>
            <person name="Namiki N."/>
            <person name="Mizuno H."/>
            <person name="Yamamoto K."/>
            <person name="Antonio B.A."/>
            <person name="Baba T."/>
            <person name="Sakata K."/>
            <person name="Nagamura Y."/>
            <person name="Aoki H."/>
            <person name="Arikawa K."/>
            <person name="Arita K."/>
            <person name="Bito T."/>
            <person name="Chiden Y."/>
            <person name="Fujitsuka N."/>
            <person name="Fukunaka R."/>
            <person name="Hamada M."/>
            <person name="Harada C."/>
            <person name="Hayashi A."/>
            <person name="Hijishita S."/>
            <person name="Honda M."/>
            <person name="Hosokawa S."/>
            <person name="Ichikawa Y."/>
            <person name="Idonuma A."/>
            <person name="Iijima M."/>
            <person name="Ikeda M."/>
            <person name="Ikeno M."/>
            <person name="Ito K."/>
            <person name="Ito S."/>
            <person name="Ito T."/>
            <person name="Ito Y."/>
            <person name="Ito Y."/>
            <person name="Iwabuchi A."/>
            <person name="Kamiya K."/>
            <person name="Karasawa W."/>
            <person name="Kurita K."/>
            <person name="Katagiri S."/>
            <person name="Kikuta A."/>
            <person name="Kobayashi H."/>
            <person name="Kobayashi N."/>
            <person name="Machita K."/>
            <person name="Maehara T."/>
            <person name="Masukawa M."/>
            <person name="Mizubayashi T."/>
            <person name="Mukai Y."/>
            <person name="Nagasaki H."/>
            <person name="Nagata Y."/>
            <person name="Naito S."/>
            <person name="Nakashima M."/>
            <person name="Nakama Y."/>
            <person name="Nakamichi Y."/>
            <person name="Nakamura M."/>
            <person name="Meguro A."/>
            <person name="Negishi M."/>
            <person name="Ohta I."/>
            <person name="Ohta T."/>
            <person name="Okamoto M."/>
            <person name="Ono N."/>
            <person name="Saji S."/>
            <person name="Sakaguchi M."/>
            <person name="Sakai K."/>
            <person name="Shibata M."/>
            <person name="Shimokawa T."/>
            <person name="Song J."/>
            <person name="Takazaki Y."/>
            <person name="Terasawa K."/>
            <person name="Tsugane M."/>
            <person name="Tsuji K."/>
            <person name="Ueda S."/>
            <person name="Waki K."/>
            <person name="Yamagata H."/>
            <person name="Yamamoto M."/>
            <person name="Yamamoto S."/>
            <person name="Yamane H."/>
            <person name="Yoshiki S."/>
            <person name="Yoshihara R."/>
            <person name="Yukawa K."/>
            <person name="Zhong H."/>
            <person name="Yano M."/>
            <person name="Yuan Q."/>
            <person name="Ouyang S."/>
            <person name="Liu J."/>
            <person name="Jones K.M."/>
            <person name="Gansberger K."/>
            <person name="Moffat K."/>
            <person name="Hill J."/>
            <person name="Bera J."/>
            <person name="Fadrosh D."/>
            <person name="Jin S."/>
            <person name="Johri S."/>
            <person name="Kim M."/>
            <person name="Overton L."/>
            <person name="Reardon M."/>
            <person name="Tsitrin T."/>
            <person name="Vuong H."/>
            <person name="Weaver B."/>
            <person name="Ciecko A."/>
            <person name="Tallon L."/>
            <person name="Jackson J."/>
            <person name="Pai G."/>
            <person name="Aken S.V."/>
            <person name="Utterback T."/>
            <person name="Reidmuller S."/>
            <person name="Feldblyum T."/>
            <person name="Hsiao J."/>
            <person name="Zismann V."/>
            <person name="Iobst S."/>
            <person name="de Vazeille A.R."/>
            <person name="Buell C.R."/>
            <person name="Ying K."/>
            <person name="Li Y."/>
            <person name="Lu T."/>
            <person name="Huang Y."/>
            <person name="Zhao Q."/>
            <person name="Feng Q."/>
            <person name="Zhang L."/>
            <person name="Zhu J."/>
            <person name="Weng Q."/>
            <person name="Mu J."/>
            <person name="Lu Y."/>
            <person name="Fan D."/>
            <person name="Liu Y."/>
            <person name="Guan J."/>
            <person name="Zhang Y."/>
            <person name="Yu S."/>
            <person name="Liu X."/>
            <person name="Zhang Y."/>
            <person name="Hong G."/>
            <person name="Han B."/>
            <person name="Choisne N."/>
            <person name="Demange N."/>
            <person name="Orjeda G."/>
            <person name="Samain S."/>
            <person name="Cattolico L."/>
            <person name="Pelletier E."/>
            <person name="Couloux A."/>
            <person name="Segurens B."/>
            <person name="Wincker P."/>
            <person name="D'Hont A."/>
            <person name="Scarpelli C."/>
            <person name="Weissenbach J."/>
            <person name="Salanoubat M."/>
            <person name="Quetier F."/>
            <person name="Yu Y."/>
            <person name="Kim H.R."/>
            <person name="Rambo T."/>
            <person name="Currie J."/>
            <person name="Collura K."/>
            <person name="Luo M."/>
            <person name="Yang T."/>
            <person name="Ammiraju J.S.S."/>
            <person name="Engler F."/>
            <person name="Soderlund C."/>
            <person name="Wing R.A."/>
            <person name="Palmer L.E."/>
            <person name="de la Bastide M."/>
            <person name="Spiegel L."/>
            <person name="Nascimento L."/>
            <person name="Zutavern T."/>
            <person name="O'Shaughnessy A."/>
            <person name="Dike S."/>
            <person name="Dedhia N."/>
            <person name="Preston R."/>
            <person name="Balija V."/>
            <person name="McCombie W.R."/>
            <person name="Chow T."/>
            <person name="Chen H."/>
            <person name="Chung M."/>
            <person name="Chen C."/>
            <person name="Shaw J."/>
            <person name="Wu H."/>
            <person name="Hsiao K."/>
            <person name="Chao Y."/>
            <person name="Chu M."/>
            <person name="Cheng C."/>
            <person name="Hour A."/>
            <person name="Lee P."/>
            <person name="Lin S."/>
            <person name="Lin Y."/>
            <person name="Liou J."/>
            <person name="Liu S."/>
            <person name="Hsing Y."/>
            <person name="Raghuvanshi S."/>
            <person name="Mohanty A."/>
            <person name="Bharti A.K."/>
            <person name="Gaur A."/>
            <person name="Gupta V."/>
            <person name="Kumar D."/>
            <person name="Ravi V."/>
            <person name="Vij S."/>
            <person name="Kapur A."/>
            <person name="Khurana P."/>
            <person name="Khurana P."/>
            <person name="Khurana J.P."/>
            <person name="Tyagi A.K."/>
            <person name="Gaikwad K."/>
            <person name="Singh A."/>
            <person name="Dalal V."/>
            <person name="Srivastava S."/>
            <person name="Dixit A."/>
            <person name="Pal A.K."/>
            <person name="Ghazi I.A."/>
            <person name="Yadav M."/>
            <person name="Pandit A."/>
            <person name="Bhargava A."/>
            <person name="Sureshbabu K."/>
            <person name="Batra K."/>
            <person name="Sharma T.R."/>
            <person name="Mohapatra T."/>
            <person name="Singh N.K."/>
            <person name="Messing J."/>
            <person name="Nelson A.B."/>
            <person name="Fuks G."/>
            <person name="Kavchok S."/>
            <person name="Keizer G."/>
            <person name="Linton E."/>
            <person name="Llaca V."/>
            <person name="Song R."/>
            <person name="Tanyolac B."/>
            <person name="Young S."/>
            <person name="Ho-Il K."/>
            <person name="Hahn J.H."/>
            <person name="Sangsakoo G."/>
            <person name="Vanavichit A."/>
            <person name="de Mattos Luiz.A.T."/>
            <person name="Zimmer P.D."/>
            <person name="Malone G."/>
            <person name="Dellagostin O."/>
            <person name="de Oliveira A.C."/>
            <person name="Bevan M."/>
            <person name="Bancroft I."/>
            <person name="Minx P."/>
            <person name="Cordum H."/>
            <person name="Wilson R."/>
            <person name="Cheng Z."/>
            <person name="Jin W."/>
            <person name="Jiang J."/>
            <person name="Leong S.A."/>
            <person name="Iwama H."/>
            <person name="Gojobori T."/>
            <person name="Itoh T."/>
            <person name="Niimura Y."/>
            <person name="Fujii Y."/>
            <person name="Habara T."/>
            <person name="Sakai H."/>
            <person name="Sato Y."/>
            <person name="Wilson G."/>
            <person name="Kumar K."/>
            <person name="McCouch S."/>
            <person name="Juretic N."/>
            <person name="Hoen D."/>
            <person name="Wright S."/>
            <person name="Bruskiewich R."/>
            <person name="Bureau T."/>
            <person name="Miyao A."/>
            <person name="Hirochika H."/>
            <person name="Nishikawa T."/>
            <person name="Kadowaki K."/>
            <person name="Sugiura M."/>
            <person name="Burr B."/>
            <person name="Sasaki T."/>
        </authorList>
    </citation>
    <scope>NUCLEOTIDE SEQUENCE [LARGE SCALE GENOMIC DNA]</scope>
    <source>
        <strain evidence="2">cv. Nipponbare</strain>
    </source>
</reference>
<dbReference type="PaxDb" id="39947-A0A0P0V095"/>
<dbReference type="EMBL" id="AP014957">
    <property type="protein sequence ID" value="BAS71090.1"/>
    <property type="molecule type" value="Genomic_DNA"/>
</dbReference>
<organism evidence="1 2">
    <name type="scientific">Oryza sativa subsp. japonica</name>
    <name type="common">Rice</name>
    <dbReference type="NCBI Taxonomy" id="39947"/>
    <lineage>
        <taxon>Eukaryota</taxon>
        <taxon>Viridiplantae</taxon>
        <taxon>Streptophyta</taxon>
        <taxon>Embryophyta</taxon>
        <taxon>Tracheophyta</taxon>
        <taxon>Spermatophyta</taxon>
        <taxon>Magnoliopsida</taxon>
        <taxon>Liliopsida</taxon>
        <taxon>Poales</taxon>
        <taxon>Poaceae</taxon>
        <taxon>BOP clade</taxon>
        <taxon>Oryzoideae</taxon>
        <taxon>Oryzeae</taxon>
        <taxon>Oryzinae</taxon>
        <taxon>Oryza</taxon>
        <taxon>Oryza sativa</taxon>
    </lineage>
</organism>
<dbReference type="Gramene" id="Os01t0223300-01">
    <property type="protein sequence ID" value="Os01t0223300-01"/>
    <property type="gene ID" value="Os01g0223300"/>
</dbReference>
<dbReference type="InParanoid" id="A0A0P0V095"/>
<dbReference type="OMA" id="DNECRTI"/>
<evidence type="ECO:0000313" key="2">
    <source>
        <dbReference type="Proteomes" id="UP000059680"/>
    </source>
</evidence>
<proteinExistence type="predicted"/>
<gene>
    <name evidence="1" type="ordered locus">Os01g0223300</name>
    <name evidence="1" type="ORF">OSNPB_010223300</name>
</gene>